<keyword evidence="6" id="KW-1185">Reference proteome</keyword>
<sequence length="633" mass="72023">MSYRILFCLWLFVGFVSSGWAEPLRKEPYSAYLFVYFTGKGANQEAIRFAVSTDGYNYKALNFNQPVIPSAEISATGGVRDPHILRSEDGKSFYMVATDMHTVKNSWGPNHGMVLLRSKDLLHWKSSKIDITQTYPAFKEVNRVWAPQTIYDPVAKKYMIYWSMRFGKDADKIYYAYANADFTALESTPQLLFTNPQGGSCIDADIIRKDGVYHLFYKTEGNGNGIKQSTAKQLTGPYTQHDAYLQQTNDPVEGSGIFKLNHSDQYILMYDVYTKGRYEFTTSKDLEHFTKVDHEISMNFLPRHGTILPITQAEYQALTKQWPLANNPVLGGHFADPEVLYAEKTGKFYLYPTSDGFDNWGGTYFTTFSSTNLVDWHDEGVILDLPKQTTWANRNAWAPCIVEKKIGGKYQYFYYYSGAQKIGLAIADEPTGPFTDIGKPFIDKHPEGIKHGQEIDPDVFTDPQTNKSYLYWGNGYLAAAELSEDMRSLKPETQKILTPDQTFREGTYVIYRKGTYYFFWSEDDTRSENYRVRYATAKSPLGPLTIPSNNLVIEKDKSRGIYGTGHNSVIQVPGKDEWYIVYHRFRYPDGITLGDAAGYNRETCIDRLTFNADGSITPTKPTLEGIAPVTLKK</sequence>
<dbReference type="OrthoDB" id="3308423at2"/>
<dbReference type="CDD" id="cd08983">
    <property type="entry name" value="GH43_Bt3655-like"/>
    <property type="match status" value="1"/>
</dbReference>
<dbReference type="Pfam" id="PF04616">
    <property type="entry name" value="Glyco_hydro_43"/>
    <property type="match status" value="2"/>
</dbReference>
<dbReference type="EMBL" id="PTRA01000002">
    <property type="protein sequence ID" value="PQA56920.1"/>
    <property type="molecule type" value="Genomic_DNA"/>
</dbReference>
<dbReference type="PANTHER" id="PTHR43301">
    <property type="entry name" value="ARABINAN ENDO-1,5-ALPHA-L-ARABINOSIDASE"/>
    <property type="match status" value="1"/>
</dbReference>
<dbReference type="GO" id="GO:0005975">
    <property type="term" value="P:carbohydrate metabolic process"/>
    <property type="evidence" value="ECO:0007669"/>
    <property type="project" value="InterPro"/>
</dbReference>
<dbReference type="Gene3D" id="2.115.10.20">
    <property type="entry name" value="Glycosyl hydrolase domain, family 43"/>
    <property type="match status" value="2"/>
</dbReference>
<comment type="similarity">
    <text evidence="2">Belongs to the glycosyl hydrolase 43 family.</text>
</comment>
<dbReference type="InterPro" id="IPR050727">
    <property type="entry name" value="GH43_arabinanases"/>
</dbReference>
<evidence type="ECO:0000256" key="2">
    <source>
        <dbReference type="ARBA" id="ARBA00009865"/>
    </source>
</evidence>
<evidence type="ECO:0000256" key="3">
    <source>
        <dbReference type="ARBA" id="ARBA00022801"/>
    </source>
</evidence>
<dbReference type="GO" id="GO:0004553">
    <property type="term" value="F:hydrolase activity, hydrolyzing O-glycosyl compounds"/>
    <property type="evidence" value="ECO:0007669"/>
    <property type="project" value="InterPro"/>
</dbReference>
<proteinExistence type="inferred from homology"/>
<protein>
    <submittedName>
        <fullName evidence="5">Glycoside hydrolase</fullName>
    </submittedName>
</protein>
<comment type="caution">
    <text evidence="5">The sequence shown here is derived from an EMBL/GenBank/DDBJ whole genome shotgun (WGS) entry which is preliminary data.</text>
</comment>
<dbReference type="CDD" id="cd18828">
    <property type="entry name" value="GH43_BT3675-like"/>
    <property type="match status" value="1"/>
</dbReference>
<dbReference type="InterPro" id="IPR023296">
    <property type="entry name" value="Glyco_hydro_beta-prop_sf"/>
</dbReference>
<reference evidence="6" key="1">
    <citation type="submission" date="2018-02" db="EMBL/GenBank/DDBJ databases">
        <title>Genome sequencing of Solimonas sp. HR-BB.</title>
        <authorList>
            <person name="Lee Y."/>
            <person name="Jeon C.O."/>
        </authorList>
    </citation>
    <scope>NUCLEOTIDE SEQUENCE [LARGE SCALE GENOMIC DNA]</scope>
    <source>
        <strain evidence="6">HR-U</strain>
    </source>
</reference>
<evidence type="ECO:0000313" key="6">
    <source>
        <dbReference type="Proteomes" id="UP000239590"/>
    </source>
</evidence>
<evidence type="ECO:0000256" key="4">
    <source>
        <dbReference type="ARBA" id="ARBA00023295"/>
    </source>
</evidence>
<dbReference type="RefSeq" id="WP_104714495.1">
    <property type="nucleotide sequence ID" value="NZ_PTRA01000002.1"/>
</dbReference>
<comment type="pathway">
    <text evidence="1">Glycan metabolism; L-arabinan degradation.</text>
</comment>
<gene>
    <name evidence="5" type="ORF">C5O19_16430</name>
</gene>
<accession>A0A2S7IJT3</accession>
<dbReference type="SUPFAM" id="SSF75005">
    <property type="entry name" value="Arabinanase/levansucrase/invertase"/>
    <property type="match status" value="2"/>
</dbReference>
<organism evidence="5 6">
    <name type="scientific">Siphonobacter curvatus</name>
    <dbReference type="NCBI Taxonomy" id="2094562"/>
    <lineage>
        <taxon>Bacteria</taxon>
        <taxon>Pseudomonadati</taxon>
        <taxon>Bacteroidota</taxon>
        <taxon>Cytophagia</taxon>
        <taxon>Cytophagales</taxon>
        <taxon>Cytophagaceae</taxon>
        <taxon>Siphonobacter</taxon>
    </lineage>
</organism>
<dbReference type="AlphaFoldDB" id="A0A2S7IJT3"/>
<keyword evidence="4" id="KW-0326">Glycosidase</keyword>
<evidence type="ECO:0000313" key="5">
    <source>
        <dbReference type="EMBL" id="PQA56920.1"/>
    </source>
</evidence>
<keyword evidence="3 5" id="KW-0378">Hydrolase</keyword>
<dbReference type="Proteomes" id="UP000239590">
    <property type="component" value="Unassembled WGS sequence"/>
</dbReference>
<name>A0A2S7IJT3_9BACT</name>
<dbReference type="PANTHER" id="PTHR43301:SF3">
    <property type="entry name" value="ARABINAN ENDO-1,5-ALPHA-L-ARABINOSIDASE A-RELATED"/>
    <property type="match status" value="1"/>
</dbReference>
<evidence type="ECO:0000256" key="1">
    <source>
        <dbReference type="ARBA" id="ARBA00004834"/>
    </source>
</evidence>
<dbReference type="InterPro" id="IPR006710">
    <property type="entry name" value="Glyco_hydro_43"/>
</dbReference>